<organism evidence="2 3">
    <name type="scientific">Gonapodya prolifera (strain JEL478)</name>
    <name type="common">Monoblepharis prolifera</name>
    <dbReference type="NCBI Taxonomy" id="1344416"/>
    <lineage>
        <taxon>Eukaryota</taxon>
        <taxon>Fungi</taxon>
        <taxon>Fungi incertae sedis</taxon>
        <taxon>Chytridiomycota</taxon>
        <taxon>Chytridiomycota incertae sedis</taxon>
        <taxon>Monoblepharidomycetes</taxon>
        <taxon>Monoblepharidales</taxon>
        <taxon>Gonapodyaceae</taxon>
        <taxon>Gonapodya</taxon>
    </lineage>
</organism>
<dbReference type="OrthoDB" id="15808at2759"/>
<dbReference type="EMBL" id="KQ965771">
    <property type="protein sequence ID" value="KXS14203.1"/>
    <property type="molecule type" value="Genomic_DNA"/>
</dbReference>
<accession>A0A139ACR6</accession>
<dbReference type="InterPro" id="IPR014729">
    <property type="entry name" value="Rossmann-like_a/b/a_fold"/>
</dbReference>
<gene>
    <name evidence="2" type="ORF">M427DRAFT_355753</name>
</gene>
<name>A0A139ACR6_GONPJ</name>
<reference evidence="2 3" key="1">
    <citation type="journal article" date="2015" name="Genome Biol. Evol.">
        <title>Phylogenomic analyses indicate that early fungi evolved digesting cell walls of algal ancestors of land plants.</title>
        <authorList>
            <person name="Chang Y."/>
            <person name="Wang S."/>
            <person name="Sekimoto S."/>
            <person name="Aerts A.L."/>
            <person name="Choi C."/>
            <person name="Clum A."/>
            <person name="LaButti K.M."/>
            <person name="Lindquist E.A."/>
            <person name="Yee Ngan C."/>
            <person name="Ohm R.A."/>
            <person name="Salamov A.A."/>
            <person name="Grigoriev I.V."/>
            <person name="Spatafora J.W."/>
            <person name="Berbee M.L."/>
        </authorList>
    </citation>
    <scope>NUCLEOTIDE SEQUENCE [LARGE SCALE GENOMIC DNA]</scope>
    <source>
        <strain evidence="2 3">JEL478</strain>
    </source>
</reference>
<evidence type="ECO:0000256" key="1">
    <source>
        <dbReference type="SAM" id="MobiDB-lite"/>
    </source>
</evidence>
<dbReference type="AlphaFoldDB" id="A0A139ACR6"/>
<protein>
    <submittedName>
        <fullName evidence="2">Uncharacterized protein</fullName>
    </submittedName>
</protein>
<proteinExistence type="predicted"/>
<dbReference type="Gene3D" id="3.40.50.620">
    <property type="entry name" value="HUPs"/>
    <property type="match status" value="1"/>
</dbReference>
<evidence type="ECO:0000313" key="2">
    <source>
        <dbReference type="EMBL" id="KXS14203.1"/>
    </source>
</evidence>
<keyword evidence="3" id="KW-1185">Reference proteome</keyword>
<dbReference type="Proteomes" id="UP000070544">
    <property type="component" value="Unassembled WGS sequence"/>
</dbReference>
<evidence type="ECO:0000313" key="3">
    <source>
        <dbReference type="Proteomes" id="UP000070544"/>
    </source>
</evidence>
<feature type="region of interest" description="Disordered" evidence="1">
    <location>
        <begin position="89"/>
        <end position="129"/>
    </location>
</feature>
<sequence>MMLRDGIRRGWSNIKSNWPIKSIIETSTLTESYVNLAVDRSVITSMYDMSAHSPPPSPHPRRLRHRLPSTLALPLHLFSLRRRLPSRPRLAPESVQTVTPSDNHLWHPAHRHAPSGQLSRRAAELGRPPERTCSRVAGRCGGASLGDRILYSTVDLHAITVPQESDKLRREILEEAAAVLAVGVDP</sequence>